<dbReference type="InterPro" id="IPR056077">
    <property type="entry name" value="DUF7660"/>
</dbReference>
<accession>A0A3A3GKF1</accession>
<sequence>MRKILFELVDEVTDEKSFLHFLNELRKDWTSHEEEWENESIEAFLEAAYKWGWTSTEGLSYYNKSDNPWKRCAQILYMGKIYE</sequence>
<dbReference type="RefSeq" id="WP_119794593.1">
    <property type="nucleotide sequence ID" value="NZ_QYZD01000014.1"/>
</dbReference>
<dbReference type="Proteomes" id="UP000266177">
    <property type="component" value="Unassembled WGS sequence"/>
</dbReference>
<dbReference type="AlphaFoldDB" id="A0A3A3GKF1"/>
<evidence type="ECO:0000313" key="2">
    <source>
        <dbReference type="EMBL" id="RJG22783.1"/>
    </source>
</evidence>
<evidence type="ECO:0000259" key="1">
    <source>
        <dbReference type="Pfam" id="PF24693"/>
    </source>
</evidence>
<feature type="domain" description="DUF7660" evidence="1">
    <location>
        <begin position="16"/>
        <end position="83"/>
    </location>
</feature>
<evidence type="ECO:0000313" key="3">
    <source>
        <dbReference type="Proteomes" id="UP000266177"/>
    </source>
</evidence>
<proteinExistence type="predicted"/>
<organism evidence="2 3">
    <name type="scientific">Paenibacillus thiaminolyticus</name>
    <name type="common">Bacillus thiaminolyticus</name>
    <dbReference type="NCBI Taxonomy" id="49283"/>
    <lineage>
        <taxon>Bacteria</taxon>
        <taxon>Bacillati</taxon>
        <taxon>Bacillota</taxon>
        <taxon>Bacilli</taxon>
        <taxon>Bacillales</taxon>
        <taxon>Paenibacillaceae</taxon>
        <taxon>Paenibacillus</taxon>
    </lineage>
</organism>
<gene>
    <name evidence="2" type="ORF">DQX05_16250</name>
</gene>
<reference evidence="2 3" key="1">
    <citation type="submission" date="2018-09" db="EMBL/GenBank/DDBJ databases">
        <title>Paenibacillus SK2017-BO5.</title>
        <authorList>
            <person name="Piskunova J.V."/>
            <person name="Dubiley S.A."/>
            <person name="Severinov K.V."/>
        </authorList>
    </citation>
    <scope>NUCLEOTIDE SEQUENCE [LARGE SCALE GENOMIC DNA]</scope>
    <source>
        <strain evidence="2 3">BO5</strain>
    </source>
</reference>
<dbReference type="OrthoDB" id="2628285at2"/>
<dbReference type="Pfam" id="PF24693">
    <property type="entry name" value="DUF7660"/>
    <property type="match status" value="1"/>
</dbReference>
<dbReference type="EMBL" id="QYZD01000014">
    <property type="protein sequence ID" value="RJG22783.1"/>
    <property type="molecule type" value="Genomic_DNA"/>
</dbReference>
<name>A0A3A3GKF1_PANTH</name>
<protein>
    <recommendedName>
        <fullName evidence="1">DUF7660 domain-containing protein</fullName>
    </recommendedName>
</protein>
<comment type="caution">
    <text evidence="2">The sequence shown here is derived from an EMBL/GenBank/DDBJ whole genome shotgun (WGS) entry which is preliminary data.</text>
</comment>